<dbReference type="HOGENOM" id="CLU_1315333_0_0_1"/>
<evidence type="ECO:0000256" key="1">
    <source>
        <dbReference type="SAM" id="MobiDB-lite"/>
    </source>
</evidence>
<feature type="region of interest" description="Disordered" evidence="1">
    <location>
        <begin position="1"/>
        <end position="28"/>
    </location>
</feature>
<dbReference type="EMBL" id="JMSE01001027">
    <property type="protein sequence ID" value="KDN65488.1"/>
    <property type="molecule type" value="Genomic_DNA"/>
</dbReference>
<feature type="region of interest" description="Disordered" evidence="1">
    <location>
        <begin position="56"/>
        <end position="81"/>
    </location>
</feature>
<accession>A0A066X8K2</accession>
<evidence type="ECO:0000313" key="3">
    <source>
        <dbReference type="Proteomes" id="UP000027238"/>
    </source>
</evidence>
<organism evidence="2 3">
    <name type="scientific">Colletotrichum sublineola</name>
    <name type="common">Sorghum anthracnose fungus</name>
    <dbReference type="NCBI Taxonomy" id="1173701"/>
    <lineage>
        <taxon>Eukaryota</taxon>
        <taxon>Fungi</taxon>
        <taxon>Dikarya</taxon>
        <taxon>Ascomycota</taxon>
        <taxon>Pezizomycotina</taxon>
        <taxon>Sordariomycetes</taxon>
        <taxon>Hypocreomycetidae</taxon>
        <taxon>Glomerellales</taxon>
        <taxon>Glomerellaceae</taxon>
        <taxon>Colletotrichum</taxon>
        <taxon>Colletotrichum graminicola species complex</taxon>
    </lineage>
</organism>
<proteinExistence type="predicted"/>
<feature type="compositionally biased region" description="Polar residues" evidence="1">
    <location>
        <begin position="59"/>
        <end position="68"/>
    </location>
</feature>
<sequence length="235" mass="26937">MAKQQSETQQNVLPFDWSSWSAGSTQQYPSMTPRPYCHSFDGCDVSQLYPPYYNLPTPGISSTTQQYSGEPETPRYEESHNAEDWTEVFSSPMYSHLEEEKRYVLNTRLRDEPGHVTKETYENRSQSFRRVDRPMEKDPEVEAIVENNGIINNAQRSIKKRQTARMSGAHDDRTAANDGEVGVRRLSAEDAIRAAQTVLYFLGRPDYDGLVTLDDCMALMRIASQLNQLNRLNQQ</sequence>
<reference evidence="3" key="1">
    <citation type="journal article" date="2014" name="Genome Announc.">
        <title>Draft genome sequence of Colletotrichum sublineola, a destructive pathogen of cultivated sorghum.</title>
        <authorList>
            <person name="Baroncelli R."/>
            <person name="Sanz-Martin J.M."/>
            <person name="Rech G.E."/>
            <person name="Sukno S.A."/>
            <person name="Thon M.R."/>
        </authorList>
    </citation>
    <scope>NUCLEOTIDE SEQUENCE [LARGE SCALE GENOMIC DNA]</scope>
    <source>
        <strain evidence="3">TX430BB</strain>
    </source>
</reference>
<evidence type="ECO:0000313" key="2">
    <source>
        <dbReference type="EMBL" id="KDN65488.1"/>
    </source>
</evidence>
<gene>
    <name evidence="2" type="ORF">CSUB01_12408</name>
</gene>
<dbReference type="Proteomes" id="UP000027238">
    <property type="component" value="Unassembled WGS sequence"/>
</dbReference>
<dbReference type="AlphaFoldDB" id="A0A066X8K2"/>
<protein>
    <submittedName>
        <fullName evidence="2">Uncharacterized protein</fullName>
    </submittedName>
</protein>
<keyword evidence="3" id="KW-1185">Reference proteome</keyword>
<name>A0A066X8K2_COLSU</name>
<comment type="caution">
    <text evidence="2">The sequence shown here is derived from an EMBL/GenBank/DDBJ whole genome shotgun (WGS) entry which is preliminary data.</text>
</comment>
<feature type="compositionally biased region" description="Basic and acidic residues" evidence="1">
    <location>
        <begin position="72"/>
        <end position="81"/>
    </location>
</feature>